<comment type="catalytic activity">
    <reaction evidence="8">
        <text>Endonucleolytic cleavage of RNA, removing extra 3' nucleotides from tRNA precursor, generating 3' termini of tRNAs. A 3'-hydroxy group is left at the tRNA terminus and a 5'-phosphoryl group is left at the trailer molecule.</text>
        <dbReference type="EC" id="3.1.26.11"/>
    </reaction>
</comment>
<comment type="similarity">
    <text evidence="8">Belongs to the RNase Z family.</text>
</comment>
<feature type="binding site" evidence="8">
    <location>
        <position position="65"/>
    </location>
    <ligand>
        <name>Zn(2+)</name>
        <dbReference type="ChEBI" id="CHEBI:29105"/>
        <label>2</label>
        <note>catalytic</note>
    </ligand>
</feature>
<keyword evidence="5 8" id="KW-0255">Endonuclease</keyword>
<evidence type="ECO:0000256" key="6">
    <source>
        <dbReference type="ARBA" id="ARBA00022801"/>
    </source>
</evidence>
<keyword evidence="6 8" id="KW-0378">Hydrolase</keyword>
<evidence type="ECO:0000256" key="5">
    <source>
        <dbReference type="ARBA" id="ARBA00022759"/>
    </source>
</evidence>
<dbReference type="NCBIfam" id="NF000801">
    <property type="entry name" value="PRK00055.1-3"/>
    <property type="match status" value="1"/>
</dbReference>
<dbReference type="RefSeq" id="WP_006783639.1">
    <property type="nucleotide sequence ID" value="NZ_CABJBH010000006.1"/>
</dbReference>
<dbReference type="PANTHER" id="PTHR46018">
    <property type="entry name" value="ZINC PHOSPHODIESTERASE ELAC PROTEIN 1"/>
    <property type="match status" value="1"/>
</dbReference>
<dbReference type="GO" id="GO:0008270">
    <property type="term" value="F:zinc ion binding"/>
    <property type="evidence" value="ECO:0007669"/>
    <property type="project" value="UniProtKB-UniRule"/>
</dbReference>
<dbReference type="InterPro" id="IPR036866">
    <property type="entry name" value="RibonucZ/Hydroxyglut_hydro"/>
</dbReference>
<protein>
    <recommendedName>
        <fullName evidence="8">Ribonuclease Z</fullName>
        <shortName evidence="8">RNase Z</shortName>
        <ecNumber evidence="8">3.1.26.11</ecNumber>
    </recommendedName>
    <alternativeName>
        <fullName evidence="8">tRNA 3 endonuclease</fullName>
    </alternativeName>
    <alternativeName>
        <fullName evidence="8">tRNase Z</fullName>
    </alternativeName>
</protein>
<comment type="cofactor">
    <cofactor evidence="8">
        <name>Zn(2+)</name>
        <dbReference type="ChEBI" id="CHEBI:29105"/>
    </cofactor>
    <text evidence="8">Binds 2 Zn(2+) ions.</text>
</comment>
<keyword evidence="2 8" id="KW-0819">tRNA processing</keyword>
<sequence>MLDVTLLGTGGGMPLPGRYLSATLITYRGNKILIDCGEGTQVSMREINSGFKSIDMICITHIHGDHIIGLPGLLGTIGNSGRVNPLLILGPEGISEAVSAARVIAKYLPYEINVIENPQQEIELYKGEIVIKTLELDHSSPCIGYQLYVKRRPKFDLEKALSNKVPKDIWNQLQKSDEPIFYEEREYYPHLVLGEVRKGIKVSLVTDTRPILEIIPFIEGSDLFICEGTYAFDEEIEKAIKNKHMTFKEAATLAKKGNVKSLLLTHFGAALLTPEEYASNARNVFESTVIGRDHLSVNLNFSE</sequence>
<feature type="binding site" evidence="8">
    <location>
        <position position="266"/>
    </location>
    <ligand>
        <name>Zn(2+)</name>
        <dbReference type="ChEBI" id="CHEBI:29105"/>
        <label>2</label>
        <note>catalytic</note>
    </ligand>
</feature>
<feature type="binding site" evidence="8">
    <location>
        <position position="138"/>
    </location>
    <ligand>
        <name>Zn(2+)</name>
        <dbReference type="ChEBI" id="CHEBI:29105"/>
        <label>1</label>
        <note>catalytic</note>
    </ligand>
</feature>
<dbReference type="EC" id="3.1.26.11" evidence="8"/>
<dbReference type="AlphaFoldDB" id="A0A173SBC5"/>
<evidence type="ECO:0000256" key="8">
    <source>
        <dbReference type="HAMAP-Rule" id="MF_01818"/>
    </source>
</evidence>
<keyword evidence="4 8" id="KW-0479">Metal-binding</keyword>
<dbReference type="PANTHER" id="PTHR46018:SF2">
    <property type="entry name" value="ZINC PHOSPHODIESTERASE ELAC PROTEIN 1"/>
    <property type="match status" value="1"/>
</dbReference>
<keyword evidence="3 8" id="KW-0540">Nuclease</keyword>
<comment type="caution">
    <text evidence="9">The sequence shown here is derived from an EMBL/GenBank/DDBJ whole genome shotgun (WGS) entry which is preliminary data.</text>
</comment>
<dbReference type="Proteomes" id="UP000487649">
    <property type="component" value="Unassembled WGS sequence"/>
</dbReference>
<reference evidence="9 10" key="1">
    <citation type="journal article" date="2019" name="Nat. Med.">
        <title>A library of human gut bacterial isolates paired with longitudinal multiomics data enables mechanistic microbiome research.</title>
        <authorList>
            <person name="Poyet M."/>
            <person name="Groussin M."/>
            <person name="Gibbons S.M."/>
            <person name="Avila-Pacheco J."/>
            <person name="Jiang X."/>
            <person name="Kearney S.M."/>
            <person name="Perrotta A.R."/>
            <person name="Berdy B."/>
            <person name="Zhao S."/>
            <person name="Lieberman T.D."/>
            <person name="Swanson P.K."/>
            <person name="Smith M."/>
            <person name="Roesemann S."/>
            <person name="Alexander J.E."/>
            <person name="Rich S.A."/>
            <person name="Livny J."/>
            <person name="Vlamakis H."/>
            <person name="Clish C."/>
            <person name="Bullock K."/>
            <person name="Deik A."/>
            <person name="Scott J."/>
            <person name="Pierce K.A."/>
            <person name="Xavier R.J."/>
            <person name="Alm E.J."/>
        </authorList>
    </citation>
    <scope>NUCLEOTIDE SEQUENCE [LARGE SCALE GENOMIC DNA]</scope>
    <source>
        <strain evidence="9 10">BIOML-A198</strain>
    </source>
</reference>
<dbReference type="Gene3D" id="3.60.15.10">
    <property type="entry name" value="Ribonuclease Z/Hydroxyacylglutathione hydrolase-like"/>
    <property type="match status" value="1"/>
</dbReference>
<feature type="binding site" evidence="8">
    <location>
        <position position="61"/>
    </location>
    <ligand>
        <name>Zn(2+)</name>
        <dbReference type="ChEBI" id="CHEBI:29105"/>
        <label>1</label>
        <note>catalytic</note>
    </ligand>
</feature>
<gene>
    <name evidence="8" type="primary">rnz</name>
    <name evidence="9" type="ORF">GMA92_01355</name>
</gene>
<dbReference type="SMART" id="SM00849">
    <property type="entry name" value="Lactamase_B"/>
    <property type="match status" value="1"/>
</dbReference>
<dbReference type="CDD" id="cd07717">
    <property type="entry name" value="RNaseZ_ZiPD-like_MBL-fold"/>
    <property type="match status" value="1"/>
</dbReference>
<dbReference type="GO" id="GO:0042781">
    <property type="term" value="F:3'-tRNA processing endoribonuclease activity"/>
    <property type="evidence" value="ECO:0007669"/>
    <property type="project" value="UniProtKB-UniRule"/>
</dbReference>
<evidence type="ECO:0000256" key="4">
    <source>
        <dbReference type="ARBA" id="ARBA00022723"/>
    </source>
</evidence>
<evidence type="ECO:0000313" key="9">
    <source>
        <dbReference type="EMBL" id="MTK20083.1"/>
    </source>
</evidence>
<dbReference type="OrthoDB" id="9794898at2"/>
<dbReference type="EMBL" id="WMQE01000002">
    <property type="protein sequence ID" value="MTK20083.1"/>
    <property type="molecule type" value="Genomic_DNA"/>
</dbReference>
<evidence type="ECO:0000256" key="7">
    <source>
        <dbReference type="ARBA" id="ARBA00022833"/>
    </source>
</evidence>
<feature type="active site" description="Proton acceptor" evidence="8">
    <location>
        <position position="65"/>
    </location>
</feature>
<evidence type="ECO:0000256" key="2">
    <source>
        <dbReference type="ARBA" id="ARBA00022694"/>
    </source>
</evidence>
<dbReference type="GeneID" id="60058712"/>
<dbReference type="SUPFAM" id="SSF56281">
    <property type="entry name" value="Metallo-hydrolase/oxidoreductase"/>
    <property type="match status" value="1"/>
</dbReference>
<accession>A0A173SBC5</accession>
<evidence type="ECO:0000256" key="1">
    <source>
        <dbReference type="ARBA" id="ARBA00011738"/>
    </source>
</evidence>
<dbReference type="Pfam" id="PF23023">
    <property type="entry name" value="Anti-Pycsar_Apyc1"/>
    <property type="match status" value="1"/>
</dbReference>
<dbReference type="NCBIfam" id="TIGR02651">
    <property type="entry name" value="RNase_Z"/>
    <property type="match status" value="1"/>
</dbReference>
<feature type="binding site" evidence="8">
    <location>
        <position position="63"/>
    </location>
    <ligand>
        <name>Zn(2+)</name>
        <dbReference type="ChEBI" id="CHEBI:29105"/>
        <label>1</label>
        <note>catalytic</note>
    </ligand>
</feature>
<comment type="subunit">
    <text evidence="1 8">Homodimer.</text>
</comment>
<comment type="function">
    <text evidence="8">Zinc phosphodiesterase, which displays some tRNA 3'-processing endonuclease activity. Probably involved in tRNA maturation, by removing a 3'-trailer from precursor tRNA.</text>
</comment>
<feature type="binding site" evidence="8">
    <location>
        <position position="207"/>
    </location>
    <ligand>
        <name>Zn(2+)</name>
        <dbReference type="ChEBI" id="CHEBI:29105"/>
        <label>2</label>
        <note>catalytic</note>
    </ligand>
</feature>
<evidence type="ECO:0000313" key="10">
    <source>
        <dbReference type="Proteomes" id="UP000487649"/>
    </source>
</evidence>
<dbReference type="HAMAP" id="MF_01818">
    <property type="entry name" value="RNase_Z_BN"/>
    <property type="match status" value="1"/>
</dbReference>
<organism evidence="9 10">
    <name type="scientific">Turicibacter sanguinis</name>
    <dbReference type="NCBI Taxonomy" id="154288"/>
    <lineage>
        <taxon>Bacteria</taxon>
        <taxon>Bacillati</taxon>
        <taxon>Bacillota</taxon>
        <taxon>Erysipelotrichia</taxon>
        <taxon>Erysipelotrichales</taxon>
        <taxon>Turicibacteraceae</taxon>
        <taxon>Turicibacter</taxon>
    </lineage>
</organism>
<name>A0A173SBC5_9FIRM</name>
<feature type="binding site" evidence="8">
    <location>
        <position position="207"/>
    </location>
    <ligand>
        <name>Zn(2+)</name>
        <dbReference type="ChEBI" id="CHEBI:29105"/>
        <label>1</label>
        <note>catalytic</note>
    </ligand>
</feature>
<keyword evidence="7 8" id="KW-0862">Zinc</keyword>
<evidence type="ECO:0000256" key="3">
    <source>
        <dbReference type="ARBA" id="ARBA00022722"/>
    </source>
</evidence>
<dbReference type="InterPro" id="IPR013471">
    <property type="entry name" value="RNase_Z/BN"/>
</dbReference>
<feature type="binding site" evidence="8">
    <location>
        <position position="66"/>
    </location>
    <ligand>
        <name>Zn(2+)</name>
        <dbReference type="ChEBI" id="CHEBI:29105"/>
        <label>2</label>
        <note>catalytic</note>
    </ligand>
</feature>
<dbReference type="InterPro" id="IPR001279">
    <property type="entry name" value="Metallo-B-lactamas"/>
</dbReference>
<proteinExistence type="inferred from homology"/>